<reference evidence="2" key="1">
    <citation type="submission" date="2016-10" db="EMBL/GenBank/DDBJ databases">
        <authorList>
            <person name="Varghese N."/>
            <person name="Submissions S."/>
        </authorList>
    </citation>
    <scope>NUCLEOTIDE SEQUENCE [LARGE SCALE GENOMIC DNA]</scope>
    <source>
        <strain evidence="2">DSM 7481</strain>
    </source>
</reference>
<dbReference type="EMBL" id="FOMQ01000018">
    <property type="protein sequence ID" value="SFE19642.1"/>
    <property type="molecule type" value="Genomic_DNA"/>
</dbReference>
<proteinExistence type="predicted"/>
<accession>A0A1I1YK21</accession>
<organism evidence="1 2">
    <name type="scientific">Paracidovorax konjaci</name>
    <dbReference type="NCBI Taxonomy" id="32040"/>
    <lineage>
        <taxon>Bacteria</taxon>
        <taxon>Pseudomonadati</taxon>
        <taxon>Pseudomonadota</taxon>
        <taxon>Betaproteobacteria</taxon>
        <taxon>Burkholderiales</taxon>
        <taxon>Comamonadaceae</taxon>
        <taxon>Paracidovorax</taxon>
    </lineage>
</organism>
<dbReference type="AlphaFoldDB" id="A0A1I1YK21"/>
<sequence length="143" mass="16083">MHEAIELVPARTAPHRALPARAVEKVVDVGKLGPIFGLHLIQVQATLLASEIEAGDCIEVDFDRRAVAYDGLYLVEIDHADGSRWHCARRFQRIPGENGIELWGCNVSAERWARVPPEMLPRITIHGEIREVFKPMSKQRSIV</sequence>
<name>A0A1I1YK21_9BURK</name>
<evidence type="ECO:0000313" key="1">
    <source>
        <dbReference type="EMBL" id="SFE19642.1"/>
    </source>
</evidence>
<dbReference type="OrthoDB" id="9917664at2"/>
<keyword evidence="2" id="KW-1185">Reference proteome</keyword>
<dbReference type="STRING" id="32040.SAMN04489710_11846"/>
<protein>
    <recommendedName>
        <fullName evidence="3">Peptidase S24-like</fullName>
    </recommendedName>
</protein>
<evidence type="ECO:0008006" key="3">
    <source>
        <dbReference type="Google" id="ProtNLM"/>
    </source>
</evidence>
<dbReference type="Proteomes" id="UP000199517">
    <property type="component" value="Unassembled WGS sequence"/>
</dbReference>
<dbReference type="RefSeq" id="WP_092956708.1">
    <property type="nucleotide sequence ID" value="NZ_FOMQ01000018.1"/>
</dbReference>
<evidence type="ECO:0000313" key="2">
    <source>
        <dbReference type="Proteomes" id="UP000199517"/>
    </source>
</evidence>
<gene>
    <name evidence="1" type="ORF">SAMN04489710_11846</name>
</gene>